<organism evidence="8 9">
    <name type="scientific">Trichosporon asahii var. asahii (strain ATCC 90039 / CBS 2479 / JCM 2466 / KCTC 7840 / NBRC 103889/ NCYC 2677 / UAMH 7654)</name>
    <name type="common">Yeast</name>
    <dbReference type="NCBI Taxonomy" id="1186058"/>
    <lineage>
        <taxon>Eukaryota</taxon>
        <taxon>Fungi</taxon>
        <taxon>Dikarya</taxon>
        <taxon>Basidiomycota</taxon>
        <taxon>Agaricomycotina</taxon>
        <taxon>Tremellomycetes</taxon>
        <taxon>Trichosporonales</taxon>
        <taxon>Trichosporonaceae</taxon>
        <taxon>Trichosporon</taxon>
    </lineage>
</organism>
<dbReference type="AlphaFoldDB" id="J5SIK0"/>
<feature type="domain" description="Cytosol aminopeptidase" evidence="7">
    <location>
        <begin position="416"/>
        <end position="423"/>
    </location>
</feature>
<dbReference type="RefSeq" id="XP_014176408.1">
    <property type="nucleotide sequence ID" value="XM_014320933.1"/>
</dbReference>
<dbReference type="VEuPathDB" id="FungiDB:A1Q1_05724"/>
<dbReference type="HOGENOM" id="CLU_013734_2_0_1"/>
<dbReference type="Pfam" id="PF02789">
    <property type="entry name" value="Peptidase_M17_N"/>
    <property type="match status" value="1"/>
</dbReference>
<keyword evidence="5" id="KW-0645">Protease</keyword>
<accession>J5SIK0</accession>
<dbReference type="GO" id="GO:0030145">
    <property type="term" value="F:manganese ion binding"/>
    <property type="evidence" value="ECO:0007669"/>
    <property type="project" value="InterPro"/>
</dbReference>
<dbReference type="GO" id="GO:0070006">
    <property type="term" value="F:metalloaminopeptidase activity"/>
    <property type="evidence" value="ECO:0007669"/>
    <property type="project" value="InterPro"/>
</dbReference>
<keyword evidence="6" id="KW-0378">Hydrolase</keyword>
<evidence type="ECO:0000256" key="6">
    <source>
        <dbReference type="ARBA" id="ARBA00022801"/>
    </source>
</evidence>
<dbReference type="Proteomes" id="UP000002748">
    <property type="component" value="Unassembled WGS sequence"/>
</dbReference>
<dbReference type="Gene3D" id="3.40.630.10">
    <property type="entry name" value="Zn peptidases"/>
    <property type="match status" value="1"/>
</dbReference>
<gene>
    <name evidence="8" type="ORF">A1Q1_05724</name>
</gene>
<dbReference type="PANTHER" id="PTHR11963:SF23">
    <property type="entry name" value="CYTOSOL AMINOPEPTIDASE"/>
    <property type="match status" value="1"/>
</dbReference>
<comment type="catalytic activity">
    <reaction evidence="2">
        <text>Release of N-terminal proline from a peptide.</text>
        <dbReference type="EC" id="3.4.11.5"/>
    </reaction>
</comment>
<dbReference type="SUPFAM" id="SSF53187">
    <property type="entry name" value="Zn-dependent exopeptidases"/>
    <property type="match status" value="1"/>
</dbReference>
<evidence type="ECO:0000256" key="1">
    <source>
        <dbReference type="ARBA" id="ARBA00000135"/>
    </source>
</evidence>
<dbReference type="InterPro" id="IPR023042">
    <property type="entry name" value="Peptidase_M17_leu_NH2_pept"/>
</dbReference>
<dbReference type="HAMAP" id="MF_00181">
    <property type="entry name" value="Cytosol_peptidase_M17"/>
    <property type="match status" value="1"/>
</dbReference>
<proteinExistence type="inferred from homology"/>
<dbReference type="InterPro" id="IPR011356">
    <property type="entry name" value="Leucine_aapep/pepB"/>
</dbReference>
<name>J5SIK0_TRIAS</name>
<dbReference type="EMBL" id="ALBS01000321">
    <property type="protein sequence ID" value="EJT45811.1"/>
    <property type="molecule type" value="Genomic_DNA"/>
</dbReference>
<dbReference type="InterPro" id="IPR008283">
    <property type="entry name" value="Peptidase_M17_N"/>
</dbReference>
<evidence type="ECO:0000256" key="2">
    <source>
        <dbReference type="ARBA" id="ARBA00001585"/>
    </source>
</evidence>
<dbReference type="SUPFAM" id="SSF52949">
    <property type="entry name" value="Macro domain-like"/>
    <property type="match status" value="1"/>
</dbReference>
<evidence type="ECO:0000256" key="3">
    <source>
        <dbReference type="ARBA" id="ARBA00009528"/>
    </source>
</evidence>
<dbReference type="GeneID" id="25989236"/>
<protein>
    <submittedName>
        <fullName evidence="8">Leucyl aminopeptidase</fullName>
    </submittedName>
</protein>
<dbReference type="PANTHER" id="PTHR11963">
    <property type="entry name" value="LEUCINE AMINOPEPTIDASE-RELATED"/>
    <property type="match status" value="1"/>
</dbReference>
<dbReference type="GO" id="GO:0006508">
    <property type="term" value="P:proteolysis"/>
    <property type="evidence" value="ECO:0007669"/>
    <property type="project" value="UniProtKB-KW"/>
</dbReference>
<dbReference type="OrthoDB" id="412814at2759"/>
<dbReference type="Gene3D" id="3.40.220.10">
    <property type="entry name" value="Leucine Aminopeptidase, subunit E, domain 1"/>
    <property type="match status" value="1"/>
</dbReference>
<reference evidence="8 9" key="1">
    <citation type="journal article" date="2012" name="Eukaryot. Cell">
        <title>Draft genome sequence of CBS 2479, the standard type strain of Trichosporon asahii.</title>
        <authorList>
            <person name="Yang R.Y."/>
            <person name="Li H.T."/>
            <person name="Zhu H."/>
            <person name="Zhou G.P."/>
            <person name="Wang M."/>
            <person name="Wang L."/>
        </authorList>
    </citation>
    <scope>NUCLEOTIDE SEQUENCE [LARGE SCALE GENOMIC DNA]</scope>
    <source>
        <strain evidence="9">ATCC 90039 / CBS 2479 / JCM 2466 / KCTC 7840 / NCYC 2677 / UAMH 7654</strain>
    </source>
</reference>
<evidence type="ECO:0000313" key="9">
    <source>
        <dbReference type="Proteomes" id="UP000002748"/>
    </source>
</evidence>
<dbReference type="Pfam" id="PF00883">
    <property type="entry name" value="Peptidase_M17"/>
    <property type="match status" value="1"/>
</dbReference>
<evidence type="ECO:0000256" key="4">
    <source>
        <dbReference type="ARBA" id="ARBA00022438"/>
    </source>
</evidence>
<dbReference type="PROSITE" id="PS00631">
    <property type="entry name" value="CYTOSOL_AP"/>
    <property type="match status" value="1"/>
</dbReference>
<dbReference type="InterPro" id="IPR043472">
    <property type="entry name" value="Macro_dom-like"/>
</dbReference>
<keyword evidence="4 8" id="KW-0031">Aminopeptidase</keyword>
<comment type="caution">
    <text evidence="8">The sequence shown here is derived from an EMBL/GenBank/DDBJ whole genome shotgun (WGS) entry which is preliminary data.</text>
</comment>
<dbReference type="NCBIfam" id="NF002073">
    <property type="entry name" value="PRK00913.1-2"/>
    <property type="match status" value="1"/>
</dbReference>
<dbReference type="InterPro" id="IPR000819">
    <property type="entry name" value="Peptidase_M17_C"/>
</dbReference>
<comment type="similarity">
    <text evidence="3">Belongs to the peptidase M17 family.</text>
</comment>
<evidence type="ECO:0000259" key="7">
    <source>
        <dbReference type="PROSITE" id="PS00631"/>
    </source>
</evidence>
<sequence length="579" mass="60309">MVRPLLRLTARSNAFASPSRTRIATSSASASRALFSSAASHRLPSALRSDAHPRTATTVPAAPRMTWSRASSHTAQAAIPQTPDVKVTAAAPGQLSGVDAAIVAVVSSEGSPELVGNVDSVNTKTVQQLKKLGFKGKAQSTVIVPGGENDPAPVLLFVGLGEQPENGFKPETLRRAAGVAVRAAGAAELKNVAVIFPAETPEAVVAVAEGASLGTYTWNQYKTEKSEAGVQSIQVVTKDEDAVRRAEIAARHTKRARDLVNTPPNFLYPATFAEQAQKAAKGLDNVTVEVWDEKKLKDERMGGILGVCQGSQHTPRLVKISYAPSGASKKLSIVGKGITFDSGGISLKPSKGMHEMKGDMGGAAATLHAVLCAAELKLPVNVTGFLCLAENMPSGSALKNGDVITQRTGTTVQILNTDAEGRLVLADGLAVAQSKETGYGTEEADPDLLLDIATLTGAQMAALGTRTAGLMGDDKAVEAVRAASGRSGEQFWAMPFPDEMLEDLKSTTADLDNIGSVPWGGMLKAGIFLQQFAGKKGNWGHLDIAGPSGNFGKPHGYTSTEGTGFGVRTLVEVAKGLAQ</sequence>
<dbReference type="PRINTS" id="PR00481">
    <property type="entry name" value="LAMNOPPTDASE"/>
</dbReference>
<dbReference type="KEGG" id="tasa:A1Q1_05724"/>
<evidence type="ECO:0000256" key="5">
    <source>
        <dbReference type="ARBA" id="ARBA00022670"/>
    </source>
</evidence>
<evidence type="ECO:0000313" key="8">
    <source>
        <dbReference type="EMBL" id="EJT45811.1"/>
    </source>
</evidence>
<dbReference type="CDD" id="cd00433">
    <property type="entry name" value="Peptidase_M17"/>
    <property type="match status" value="1"/>
</dbReference>
<comment type="catalytic activity">
    <reaction evidence="1">
        <text>Release of an N-terminal amino acid, Xaa-|-Yaa-, in which Xaa is preferably Leu, but may be other amino acids including Pro although not Arg or Lys, and Yaa may be Pro. Amino acid amides and methyl esters are also readily hydrolyzed, but rates on arylamides are exceedingly low.</text>
        <dbReference type="EC" id="3.4.11.1"/>
    </reaction>
</comment>
<dbReference type="GO" id="GO:0005737">
    <property type="term" value="C:cytoplasm"/>
    <property type="evidence" value="ECO:0007669"/>
    <property type="project" value="InterPro"/>
</dbReference>